<dbReference type="AlphaFoldDB" id="A0A8C0UYL2"/>
<evidence type="ECO:0000313" key="2">
    <source>
        <dbReference type="Proteomes" id="UP000694410"/>
    </source>
</evidence>
<keyword evidence="2" id="KW-1185">Reference proteome</keyword>
<accession>A0A8C0UYL2</accession>
<organism evidence="1 2">
    <name type="scientific">Cyanistes caeruleus</name>
    <name type="common">Eurasian blue tit</name>
    <name type="synonym">Parus caeruleus</name>
    <dbReference type="NCBI Taxonomy" id="156563"/>
    <lineage>
        <taxon>Eukaryota</taxon>
        <taxon>Metazoa</taxon>
        <taxon>Chordata</taxon>
        <taxon>Craniata</taxon>
        <taxon>Vertebrata</taxon>
        <taxon>Euteleostomi</taxon>
        <taxon>Archelosauria</taxon>
        <taxon>Archosauria</taxon>
        <taxon>Dinosauria</taxon>
        <taxon>Saurischia</taxon>
        <taxon>Theropoda</taxon>
        <taxon>Coelurosauria</taxon>
        <taxon>Aves</taxon>
        <taxon>Neognathae</taxon>
        <taxon>Neoaves</taxon>
        <taxon>Telluraves</taxon>
        <taxon>Australaves</taxon>
        <taxon>Passeriformes</taxon>
        <taxon>Paridae</taxon>
        <taxon>Cyanistes</taxon>
    </lineage>
</organism>
<protein>
    <submittedName>
        <fullName evidence="1">Uncharacterized protein</fullName>
    </submittedName>
</protein>
<sequence length="146" mass="16380">MPTILSADPPQDTFQLNFQSQGSQAVVALHCILFNTKDLNRKLQTTRGTQYHSYADVLLLEQAVWLSAVCWRWKNRWSCEQTPSSKYITRAVAQRCFLPSSLSPTRLPDVPCWEVALFKHPAPATCSHNSSLRVSALRFRGSATAG</sequence>
<name>A0A8C0UYL2_CYACU</name>
<reference evidence="1" key="2">
    <citation type="submission" date="2025-09" db="UniProtKB">
        <authorList>
            <consortium name="Ensembl"/>
        </authorList>
    </citation>
    <scope>IDENTIFICATION</scope>
</reference>
<dbReference type="Ensembl" id="ENSCCET00000025021.1">
    <property type="protein sequence ID" value="ENSCCEP00000016171.1"/>
    <property type="gene ID" value="ENSCCEG00000015172.1"/>
</dbReference>
<proteinExistence type="predicted"/>
<dbReference type="Proteomes" id="UP000694410">
    <property type="component" value="Unplaced"/>
</dbReference>
<evidence type="ECO:0000313" key="1">
    <source>
        <dbReference type="Ensembl" id="ENSCCEP00000016171.1"/>
    </source>
</evidence>
<reference evidence="1" key="1">
    <citation type="submission" date="2025-08" db="UniProtKB">
        <authorList>
            <consortium name="Ensembl"/>
        </authorList>
    </citation>
    <scope>IDENTIFICATION</scope>
</reference>